<reference evidence="5 6" key="1">
    <citation type="submission" date="2020-07" db="EMBL/GenBank/DDBJ databases">
        <title>Taxonomic revisions and descriptions of new bacterial species based on genomic comparisons in the high-G+C-content subgroup of the family Alcaligenaceae.</title>
        <authorList>
            <person name="Szabo A."/>
            <person name="Felfoldi T."/>
        </authorList>
    </citation>
    <scope>NUCLEOTIDE SEQUENCE [LARGE SCALE GENOMIC DNA]</scope>
    <source>
        <strain evidence="5 6">DSM 25264</strain>
    </source>
</reference>
<accession>A0A853F768</accession>
<dbReference type="InterPro" id="IPR015421">
    <property type="entry name" value="PyrdxlP-dep_Trfase_major"/>
</dbReference>
<dbReference type="AlphaFoldDB" id="A0A853F768"/>
<dbReference type="Proteomes" id="UP000580517">
    <property type="component" value="Unassembled WGS sequence"/>
</dbReference>
<dbReference type="GO" id="GO:0030170">
    <property type="term" value="F:pyridoxal phosphate binding"/>
    <property type="evidence" value="ECO:0007669"/>
    <property type="project" value="TreeGrafter"/>
</dbReference>
<dbReference type="InterPro" id="IPR000653">
    <property type="entry name" value="DegT/StrS_aminotransferase"/>
</dbReference>
<evidence type="ECO:0000313" key="6">
    <source>
        <dbReference type="Proteomes" id="UP000580517"/>
    </source>
</evidence>
<gene>
    <name evidence="5" type="ORF">H0A68_03010</name>
</gene>
<dbReference type="GO" id="GO:0008483">
    <property type="term" value="F:transaminase activity"/>
    <property type="evidence" value="ECO:0007669"/>
    <property type="project" value="UniProtKB-KW"/>
</dbReference>
<dbReference type="InterPro" id="IPR015422">
    <property type="entry name" value="PyrdxlP-dep_Trfase_small"/>
</dbReference>
<sequence>MNNWKFCYKIPLLNASLSQESATLAMNCINKQDHLKPSTDMLHRYVAEAWESPFVASFMGGRASLYAIVEVLGLQAGDQVLLPAFTCQAVANAFSFHGIEIIFVDIELETFGMDAAAARKAVTPRCKALLLQYTFGAVCRDTDALCALAREHGLAIIEDCAHATGGAYKTDKLGTLGDIAFFSSERSKMVNTIHGGWVITRDPRLGERLAAVHAAATEPDEAYVRALLRTLCQEWVSLQNLKGQPLPPEWRDMPAIPPSSKVPQMQPAELSGLFTPQYRWKMPACIAAILLQQLQSLPRLLERRRAGAAHWLEWAARSGVRHAAAIDGAEPTWLRFPILVDAETKRNPAAFSEKLGCEIGVWFTTPMHPQPLMLPDCPNGMYASAHCVNLPTWLPEEAGAGAGI</sequence>
<dbReference type="PANTHER" id="PTHR30244">
    <property type="entry name" value="TRANSAMINASE"/>
    <property type="match status" value="1"/>
</dbReference>
<proteinExistence type="inferred from homology"/>
<keyword evidence="3 4" id="KW-0663">Pyridoxal phosphate</keyword>
<keyword evidence="6" id="KW-1185">Reference proteome</keyword>
<dbReference type="SUPFAM" id="SSF53383">
    <property type="entry name" value="PLP-dependent transferases"/>
    <property type="match status" value="1"/>
</dbReference>
<dbReference type="OrthoDB" id="9804264at2"/>
<dbReference type="Gene3D" id="3.40.640.10">
    <property type="entry name" value="Type I PLP-dependent aspartate aminotransferase-like (Major domain)"/>
    <property type="match status" value="1"/>
</dbReference>
<keyword evidence="5" id="KW-0032">Aminotransferase</keyword>
<evidence type="ECO:0000256" key="2">
    <source>
        <dbReference type="PIRSR" id="PIRSR000390-1"/>
    </source>
</evidence>
<evidence type="ECO:0000313" key="5">
    <source>
        <dbReference type="EMBL" id="NYT35827.1"/>
    </source>
</evidence>
<dbReference type="PIRSF" id="PIRSF000390">
    <property type="entry name" value="PLP_StrS"/>
    <property type="match status" value="1"/>
</dbReference>
<name>A0A853F768_9BURK</name>
<dbReference type="Pfam" id="PF01041">
    <property type="entry name" value="DegT_DnrJ_EryC1"/>
    <property type="match status" value="1"/>
</dbReference>
<feature type="active site" description="Proton acceptor" evidence="2">
    <location>
        <position position="188"/>
    </location>
</feature>
<evidence type="ECO:0000256" key="1">
    <source>
        <dbReference type="ARBA" id="ARBA00037999"/>
    </source>
</evidence>
<comment type="similarity">
    <text evidence="1 4">Belongs to the DegT/DnrJ/EryC1 family.</text>
</comment>
<organism evidence="5 6">
    <name type="scientific">Allopusillimonas soli</name>
    <dbReference type="NCBI Taxonomy" id="659016"/>
    <lineage>
        <taxon>Bacteria</taxon>
        <taxon>Pseudomonadati</taxon>
        <taxon>Pseudomonadota</taxon>
        <taxon>Betaproteobacteria</taxon>
        <taxon>Burkholderiales</taxon>
        <taxon>Alcaligenaceae</taxon>
        <taxon>Allopusillimonas</taxon>
    </lineage>
</organism>
<dbReference type="PANTHER" id="PTHR30244:SF34">
    <property type="entry name" value="DTDP-4-AMINO-4,6-DIDEOXYGALACTOSE TRANSAMINASE"/>
    <property type="match status" value="1"/>
</dbReference>
<feature type="modified residue" description="N6-(pyridoxal phosphate)lysine" evidence="3">
    <location>
        <position position="188"/>
    </location>
</feature>
<dbReference type="Gene3D" id="3.90.1150.10">
    <property type="entry name" value="Aspartate Aminotransferase, domain 1"/>
    <property type="match status" value="1"/>
</dbReference>
<dbReference type="EMBL" id="JACCEW010000001">
    <property type="protein sequence ID" value="NYT35827.1"/>
    <property type="molecule type" value="Genomic_DNA"/>
</dbReference>
<keyword evidence="5" id="KW-0808">Transferase</keyword>
<evidence type="ECO:0000256" key="4">
    <source>
        <dbReference type="RuleBase" id="RU004508"/>
    </source>
</evidence>
<dbReference type="InterPro" id="IPR015424">
    <property type="entry name" value="PyrdxlP-dep_Trfase"/>
</dbReference>
<evidence type="ECO:0000256" key="3">
    <source>
        <dbReference type="PIRSR" id="PIRSR000390-2"/>
    </source>
</evidence>
<protein>
    <submittedName>
        <fullName evidence="5">Aminotransferase class I/II-fold pyridoxal phosphate-dependent enzyme</fullName>
    </submittedName>
</protein>
<dbReference type="GO" id="GO:0000271">
    <property type="term" value="P:polysaccharide biosynthetic process"/>
    <property type="evidence" value="ECO:0007669"/>
    <property type="project" value="TreeGrafter"/>
</dbReference>
<comment type="caution">
    <text evidence="5">The sequence shown here is derived from an EMBL/GenBank/DDBJ whole genome shotgun (WGS) entry which is preliminary data.</text>
</comment>